<proteinExistence type="predicted"/>
<evidence type="ECO:0000313" key="2">
    <source>
        <dbReference type="EMBL" id="SCX45784.1"/>
    </source>
</evidence>
<protein>
    <submittedName>
        <fullName evidence="2">Uncharacterized protein</fullName>
    </submittedName>
</protein>
<sequence length="348" mass="36758">METRKVLAAARPPVGPGPSTAAVLRGWSRVRPPLPVVLAAVLLLVVPLALLAVAVRYAVSIAGGDWPLLGKLVGGFLLCGVLVMLAALAFRGVKRVVHLGSFSEGFFPARLLTIACVVTGLFLVKYVLVDGEPTDPTMVVPFVALAVAWAPWPLLLTTSAQAWPRRVRLRWSRPARDVEEAGLLALLAPHPCRGGPPPARYAVDPVLAETGSGWRVHGTCPWCGAPVDATARGAEVPGEGVGGGDLHALARRVTPPEGEQPDVAARCDDVQLALLRSRSLVGVAVHERLLALVPEGADVVPARLRTGTPVPLMTPETAFGRAELQQAAERHRAFLAAAEAEVARRRRG</sequence>
<name>A0A1G4XX75_9ACTN</name>
<reference evidence="3" key="1">
    <citation type="submission" date="2016-10" db="EMBL/GenBank/DDBJ databases">
        <authorList>
            <person name="Varghese N."/>
            <person name="Submissions S."/>
        </authorList>
    </citation>
    <scope>NUCLEOTIDE SEQUENCE [LARGE SCALE GENOMIC DNA]</scope>
    <source>
        <strain evidence="3">DSM 45722</strain>
    </source>
</reference>
<dbReference type="EMBL" id="FMUH01000002">
    <property type="protein sequence ID" value="SCX45784.1"/>
    <property type="molecule type" value="Genomic_DNA"/>
</dbReference>
<keyword evidence="1" id="KW-1133">Transmembrane helix</keyword>
<accession>A0A1G4XX75</accession>
<feature type="transmembrane region" description="Helical" evidence="1">
    <location>
        <begin position="34"/>
        <end position="59"/>
    </location>
</feature>
<dbReference type="AlphaFoldDB" id="A0A1G4XX75"/>
<keyword evidence="1" id="KW-0812">Transmembrane</keyword>
<evidence type="ECO:0000256" key="1">
    <source>
        <dbReference type="SAM" id="Phobius"/>
    </source>
</evidence>
<organism evidence="2 3">
    <name type="scientific">Klenkia marina</name>
    <dbReference type="NCBI Taxonomy" id="1960309"/>
    <lineage>
        <taxon>Bacteria</taxon>
        <taxon>Bacillati</taxon>
        <taxon>Actinomycetota</taxon>
        <taxon>Actinomycetes</taxon>
        <taxon>Geodermatophilales</taxon>
        <taxon>Geodermatophilaceae</taxon>
        <taxon>Klenkia</taxon>
    </lineage>
</organism>
<feature type="transmembrane region" description="Helical" evidence="1">
    <location>
        <begin position="111"/>
        <end position="128"/>
    </location>
</feature>
<feature type="transmembrane region" description="Helical" evidence="1">
    <location>
        <begin position="71"/>
        <end position="90"/>
    </location>
</feature>
<keyword evidence="3" id="KW-1185">Reference proteome</keyword>
<dbReference type="STRING" id="1960309.SAMN03159343_1668"/>
<gene>
    <name evidence="2" type="ORF">SAMN03159343_1668</name>
</gene>
<keyword evidence="1" id="KW-0472">Membrane</keyword>
<evidence type="ECO:0000313" key="3">
    <source>
        <dbReference type="Proteomes" id="UP000198981"/>
    </source>
</evidence>
<dbReference type="Proteomes" id="UP000198981">
    <property type="component" value="Unassembled WGS sequence"/>
</dbReference>
<feature type="transmembrane region" description="Helical" evidence="1">
    <location>
        <begin position="140"/>
        <end position="163"/>
    </location>
</feature>